<comment type="caution">
    <text evidence="2">The sequence shown here is derived from an EMBL/GenBank/DDBJ whole genome shotgun (WGS) entry which is preliminary data.</text>
</comment>
<feature type="region of interest" description="Disordered" evidence="1">
    <location>
        <begin position="413"/>
        <end position="436"/>
    </location>
</feature>
<evidence type="ECO:0000313" key="2">
    <source>
        <dbReference type="EMBL" id="GMF33021.1"/>
    </source>
</evidence>
<reference evidence="2" key="1">
    <citation type="submission" date="2023-04" db="EMBL/GenBank/DDBJ databases">
        <title>Phytophthora fragariaefolia NBRC 109709.</title>
        <authorList>
            <person name="Ichikawa N."/>
            <person name="Sato H."/>
            <person name="Tonouchi N."/>
        </authorList>
    </citation>
    <scope>NUCLEOTIDE SEQUENCE</scope>
    <source>
        <strain evidence="2">NBRC 109709</strain>
    </source>
</reference>
<feature type="region of interest" description="Disordered" evidence="1">
    <location>
        <begin position="206"/>
        <end position="327"/>
    </location>
</feature>
<feature type="compositionally biased region" description="Basic and acidic residues" evidence="1">
    <location>
        <begin position="232"/>
        <end position="242"/>
    </location>
</feature>
<dbReference type="OrthoDB" id="127821at2759"/>
<keyword evidence="3" id="KW-1185">Reference proteome</keyword>
<feature type="region of interest" description="Disordered" evidence="1">
    <location>
        <begin position="154"/>
        <end position="180"/>
    </location>
</feature>
<proteinExistence type="predicted"/>
<gene>
    <name evidence="2" type="ORF">Pfra01_000803900</name>
</gene>
<name>A0A9W7CH75_9STRA</name>
<organism evidence="2 3">
    <name type="scientific">Phytophthora fragariaefolia</name>
    <dbReference type="NCBI Taxonomy" id="1490495"/>
    <lineage>
        <taxon>Eukaryota</taxon>
        <taxon>Sar</taxon>
        <taxon>Stramenopiles</taxon>
        <taxon>Oomycota</taxon>
        <taxon>Peronosporomycetes</taxon>
        <taxon>Peronosporales</taxon>
        <taxon>Peronosporaceae</taxon>
        <taxon>Phytophthora</taxon>
    </lineage>
</organism>
<dbReference type="AlphaFoldDB" id="A0A9W7CH75"/>
<feature type="compositionally biased region" description="Basic and acidic residues" evidence="1">
    <location>
        <begin position="282"/>
        <end position="295"/>
    </location>
</feature>
<evidence type="ECO:0000313" key="3">
    <source>
        <dbReference type="Proteomes" id="UP001165121"/>
    </source>
</evidence>
<accession>A0A9W7CH75</accession>
<evidence type="ECO:0000256" key="1">
    <source>
        <dbReference type="SAM" id="MobiDB-lite"/>
    </source>
</evidence>
<dbReference type="Proteomes" id="UP001165121">
    <property type="component" value="Unassembled WGS sequence"/>
</dbReference>
<sequence>MMGRKLRTPAELLRRSRLAHPHRTLQEYHEILIQDLAKARELAAVALQKEQARQAMYYNQRNVWNRSEFRPGKLVWVYRPARGPGITKFGHRWRGPGKIIEASGYDNYLIQMLESRQELVTHSAFLLSYYYPTHMLEQMAKDIAAVIREEAVAAADLDPGEDDDGVTEPHDLNGDEEDPRAVATYAAVTTSRVVAPDITSTRAIEAGTEGAAQQGEQREGDHTEPTIATSERGQDADVVSREPRRRAKRPRAALAEDSDAIAGRTRAKLRKAPYAGTEQDEITGRRAESPTRARADVTALVVDDQPRTEGHEAGGNQRQPAQTDDHAHVLDEEERTYVFAGRGRRGVDSLVARQPRLDRIRPVEVVVEHRRRRYRTRTGRYVLEFEVQRLSEHSDAETPERLWINQQDYEQFRSDGRVRSEQTEGRDSEDDSAHRH</sequence>
<protein>
    <submittedName>
        <fullName evidence="2">Unnamed protein product</fullName>
    </submittedName>
</protein>
<dbReference type="EMBL" id="BSXT01000721">
    <property type="protein sequence ID" value="GMF33021.1"/>
    <property type="molecule type" value="Genomic_DNA"/>
</dbReference>